<name>A0A5J4USR7_9EUKA</name>
<dbReference type="GO" id="GO:0031640">
    <property type="term" value="P:killing of cells of another organism"/>
    <property type="evidence" value="ECO:0007669"/>
    <property type="project" value="UniProtKB-KW"/>
</dbReference>
<comment type="caution">
    <text evidence="4">The sequence shown here is derived from an EMBL/GenBank/DDBJ whole genome shotgun (WGS) entry which is preliminary data.</text>
</comment>
<keyword evidence="1" id="KW-0929">Antimicrobial</keyword>
<dbReference type="Proteomes" id="UP000324800">
    <property type="component" value="Unassembled WGS sequence"/>
</dbReference>
<gene>
    <name evidence="4" type="ORF">EZS28_031016</name>
</gene>
<keyword evidence="3" id="KW-1035">Host cytoplasm</keyword>
<proteinExistence type="predicted"/>
<sequence length="100" mass="11304">MLTVFASPIYLPKQDLVKLNPSPYIFGFVKGFEGLNLTAYKCPAGVWTIGWGHTKEVTEGMRIDLEQAELFLHEDLNNFASKMRIDITVPLTQNQFDALV</sequence>
<dbReference type="InterPro" id="IPR023346">
    <property type="entry name" value="Lysozyme-like_dom_sf"/>
</dbReference>
<dbReference type="OrthoDB" id="6338733at2759"/>
<dbReference type="InterPro" id="IPR051018">
    <property type="entry name" value="Bacteriophage_GH24"/>
</dbReference>
<protein>
    <recommendedName>
        <fullName evidence="6">Lysozyme</fullName>
    </recommendedName>
</protein>
<evidence type="ECO:0000256" key="3">
    <source>
        <dbReference type="ARBA" id="ARBA00023200"/>
    </source>
</evidence>
<reference evidence="4 5" key="1">
    <citation type="submission" date="2019-03" db="EMBL/GenBank/DDBJ databases">
        <title>Single cell metagenomics reveals metabolic interactions within the superorganism composed of flagellate Streblomastix strix and complex community of Bacteroidetes bacteria on its surface.</title>
        <authorList>
            <person name="Treitli S.C."/>
            <person name="Kolisko M."/>
            <person name="Husnik F."/>
            <person name="Keeling P."/>
            <person name="Hampl V."/>
        </authorList>
    </citation>
    <scope>NUCLEOTIDE SEQUENCE [LARGE SCALE GENOMIC DNA]</scope>
    <source>
        <strain evidence="4">ST1C</strain>
    </source>
</reference>
<evidence type="ECO:0008006" key="6">
    <source>
        <dbReference type="Google" id="ProtNLM"/>
    </source>
</evidence>
<dbReference type="PANTHER" id="PTHR38107:SF3">
    <property type="entry name" value="LYSOZYME RRRD-RELATED"/>
    <property type="match status" value="1"/>
</dbReference>
<dbReference type="SUPFAM" id="SSF53955">
    <property type="entry name" value="Lysozyme-like"/>
    <property type="match status" value="1"/>
</dbReference>
<dbReference type="GO" id="GO:0042742">
    <property type="term" value="P:defense response to bacterium"/>
    <property type="evidence" value="ECO:0007669"/>
    <property type="project" value="UniProtKB-KW"/>
</dbReference>
<evidence type="ECO:0000313" key="5">
    <source>
        <dbReference type="Proteomes" id="UP000324800"/>
    </source>
</evidence>
<organism evidence="4 5">
    <name type="scientific">Streblomastix strix</name>
    <dbReference type="NCBI Taxonomy" id="222440"/>
    <lineage>
        <taxon>Eukaryota</taxon>
        <taxon>Metamonada</taxon>
        <taxon>Preaxostyla</taxon>
        <taxon>Oxymonadida</taxon>
        <taxon>Streblomastigidae</taxon>
        <taxon>Streblomastix</taxon>
    </lineage>
</organism>
<dbReference type="CDD" id="cd00737">
    <property type="entry name" value="lyz_endolysin_autolysin"/>
    <property type="match status" value="1"/>
</dbReference>
<evidence type="ECO:0000313" key="4">
    <source>
        <dbReference type="EMBL" id="KAA6373458.1"/>
    </source>
</evidence>
<dbReference type="GO" id="GO:0009253">
    <property type="term" value="P:peptidoglycan catabolic process"/>
    <property type="evidence" value="ECO:0007669"/>
    <property type="project" value="InterPro"/>
</dbReference>
<dbReference type="GO" id="GO:0016998">
    <property type="term" value="P:cell wall macromolecule catabolic process"/>
    <property type="evidence" value="ECO:0007669"/>
    <property type="project" value="InterPro"/>
</dbReference>
<dbReference type="PANTHER" id="PTHR38107">
    <property type="match status" value="1"/>
</dbReference>
<evidence type="ECO:0000256" key="1">
    <source>
        <dbReference type="ARBA" id="ARBA00022529"/>
    </source>
</evidence>
<dbReference type="AlphaFoldDB" id="A0A5J4USR7"/>
<dbReference type="InterPro" id="IPR023347">
    <property type="entry name" value="Lysozyme_dom_sf"/>
</dbReference>
<evidence type="ECO:0000256" key="2">
    <source>
        <dbReference type="ARBA" id="ARBA00022638"/>
    </source>
</evidence>
<dbReference type="Gene3D" id="1.10.530.40">
    <property type="match status" value="1"/>
</dbReference>
<keyword evidence="2" id="KW-0081">Bacteriolytic enzyme</keyword>
<dbReference type="Pfam" id="PF00959">
    <property type="entry name" value="Phage_lysozyme"/>
    <property type="match status" value="1"/>
</dbReference>
<feature type="non-terminal residue" evidence="4">
    <location>
        <position position="100"/>
    </location>
</feature>
<dbReference type="InterPro" id="IPR002196">
    <property type="entry name" value="Glyco_hydro_24"/>
</dbReference>
<dbReference type="EMBL" id="SNRW01012737">
    <property type="protein sequence ID" value="KAA6373458.1"/>
    <property type="molecule type" value="Genomic_DNA"/>
</dbReference>
<dbReference type="GO" id="GO:0003796">
    <property type="term" value="F:lysozyme activity"/>
    <property type="evidence" value="ECO:0007669"/>
    <property type="project" value="InterPro"/>
</dbReference>
<accession>A0A5J4USR7</accession>
<dbReference type="InterPro" id="IPR033907">
    <property type="entry name" value="Endolysin_autolysin"/>
</dbReference>